<protein>
    <submittedName>
        <fullName evidence="2">AAA-ATPase 1, putative</fullName>
    </submittedName>
</protein>
<evidence type="ECO:0000259" key="1">
    <source>
        <dbReference type="Pfam" id="PF00004"/>
    </source>
</evidence>
<reference evidence="2 3" key="1">
    <citation type="journal article" date="2013" name="Genome Biol.">
        <title>The genome sequence of the most widely cultivated cacao type and its use to identify candidate genes regulating pod color.</title>
        <authorList>
            <person name="Motamayor J.C."/>
            <person name="Mockaitis K."/>
            <person name="Schmutz J."/>
            <person name="Haiminen N."/>
            <person name="Iii D.L."/>
            <person name="Cornejo O."/>
            <person name="Findley S.D."/>
            <person name="Zheng P."/>
            <person name="Utro F."/>
            <person name="Royaert S."/>
            <person name="Saski C."/>
            <person name="Jenkins J."/>
            <person name="Podicheti R."/>
            <person name="Zhao M."/>
            <person name="Scheffler B.E."/>
            <person name="Stack J.C."/>
            <person name="Feltus F.A."/>
            <person name="Mustiga G.M."/>
            <person name="Amores F."/>
            <person name="Phillips W."/>
            <person name="Marelli J.P."/>
            <person name="May G.D."/>
            <person name="Shapiro H."/>
            <person name="Ma J."/>
            <person name="Bustamante C.D."/>
            <person name="Schnell R.J."/>
            <person name="Main D."/>
            <person name="Gilbert D."/>
            <person name="Parida L."/>
            <person name="Kuhn D.N."/>
        </authorList>
    </citation>
    <scope>NUCLEOTIDE SEQUENCE [LARGE SCALE GENOMIC DNA]</scope>
    <source>
        <strain evidence="3">cv. Matina 1-6</strain>
    </source>
</reference>
<dbReference type="GO" id="GO:0005524">
    <property type="term" value="F:ATP binding"/>
    <property type="evidence" value="ECO:0007669"/>
    <property type="project" value="InterPro"/>
</dbReference>
<dbReference type="Proteomes" id="UP000026915">
    <property type="component" value="Chromosome 5"/>
</dbReference>
<dbReference type="InterPro" id="IPR027417">
    <property type="entry name" value="P-loop_NTPase"/>
</dbReference>
<dbReference type="STRING" id="3641.A0A061F1U8"/>
<dbReference type="SUPFAM" id="SSF52540">
    <property type="entry name" value="P-loop containing nucleoside triphosphate hydrolases"/>
    <property type="match status" value="1"/>
</dbReference>
<sequence length="157" mass="17957">MVVTYLQASFQLKHSNSVAQERLKNYFFPSIRITFDEFTSGLYHRSDAYIAIEYTLAPNLLHEQPGLETRLSVIWSSTKIGKAWKRGYLLYGPPGTGKSTLILVMSNLLSYDIHDLELITIKDNAYLKTLLINSSRKGIFVVEDIDCSFDITQKQEK</sequence>
<dbReference type="Gene3D" id="3.40.50.300">
    <property type="entry name" value="P-loop containing nucleotide triphosphate hydrolases"/>
    <property type="match status" value="1"/>
</dbReference>
<organism evidence="2 3">
    <name type="scientific">Theobroma cacao</name>
    <name type="common">Cacao</name>
    <name type="synonym">Cocoa</name>
    <dbReference type="NCBI Taxonomy" id="3641"/>
    <lineage>
        <taxon>Eukaryota</taxon>
        <taxon>Viridiplantae</taxon>
        <taxon>Streptophyta</taxon>
        <taxon>Embryophyta</taxon>
        <taxon>Tracheophyta</taxon>
        <taxon>Spermatophyta</taxon>
        <taxon>Magnoliopsida</taxon>
        <taxon>eudicotyledons</taxon>
        <taxon>Gunneridae</taxon>
        <taxon>Pentapetalae</taxon>
        <taxon>rosids</taxon>
        <taxon>malvids</taxon>
        <taxon>Malvales</taxon>
        <taxon>Malvaceae</taxon>
        <taxon>Byttnerioideae</taxon>
        <taxon>Theobroma</taxon>
    </lineage>
</organism>
<gene>
    <name evidence="2" type="ORF">TCM_026526</name>
</gene>
<name>A0A061F1U8_THECC</name>
<evidence type="ECO:0000313" key="3">
    <source>
        <dbReference type="Proteomes" id="UP000026915"/>
    </source>
</evidence>
<dbReference type="InParanoid" id="A0A061F1U8"/>
<dbReference type="EMBL" id="CM001883">
    <property type="protein sequence ID" value="EOY11295.1"/>
    <property type="molecule type" value="Genomic_DNA"/>
</dbReference>
<dbReference type="Pfam" id="PF00004">
    <property type="entry name" value="AAA"/>
    <property type="match status" value="1"/>
</dbReference>
<evidence type="ECO:0000313" key="2">
    <source>
        <dbReference type="EMBL" id="EOY11295.1"/>
    </source>
</evidence>
<dbReference type="eggNOG" id="KOG0743">
    <property type="taxonomic scope" value="Eukaryota"/>
</dbReference>
<accession>A0A061F1U8</accession>
<dbReference type="AlphaFoldDB" id="A0A061F1U8"/>
<dbReference type="PANTHER" id="PTHR23070">
    <property type="entry name" value="BCS1 AAA-TYPE ATPASE"/>
    <property type="match status" value="1"/>
</dbReference>
<dbReference type="InterPro" id="IPR003959">
    <property type="entry name" value="ATPase_AAA_core"/>
</dbReference>
<keyword evidence="3" id="KW-1185">Reference proteome</keyword>
<proteinExistence type="predicted"/>
<feature type="domain" description="ATPase AAA-type core" evidence="1">
    <location>
        <begin position="88"/>
        <end position="148"/>
    </location>
</feature>
<dbReference type="HOGENOM" id="CLU_1681076_0_0_1"/>
<dbReference type="GO" id="GO:0016887">
    <property type="term" value="F:ATP hydrolysis activity"/>
    <property type="evidence" value="ECO:0007669"/>
    <property type="project" value="InterPro"/>
</dbReference>
<dbReference type="InterPro" id="IPR050747">
    <property type="entry name" value="Mitochondrial_chaperone_BCS1"/>
</dbReference>
<dbReference type="Gramene" id="EOY11295">
    <property type="protein sequence ID" value="EOY11295"/>
    <property type="gene ID" value="TCM_026526"/>
</dbReference>